<comment type="caution">
    <text evidence="8">The sequence shown here is derived from an EMBL/GenBank/DDBJ whole genome shotgun (WGS) entry which is preliminary data.</text>
</comment>
<dbReference type="PROSITE" id="PS51846">
    <property type="entry name" value="CNNM"/>
    <property type="match status" value="1"/>
</dbReference>
<gene>
    <name evidence="8" type="ORF">JD844_007011</name>
</gene>
<feature type="domain" description="CNNM transmembrane" evidence="7">
    <location>
        <begin position="193"/>
        <end position="250"/>
    </location>
</feature>
<feature type="compositionally biased region" description="Basic and acidic residues" evidence="5">
    <location>
        <begin position="627"/>
        <end position="636"/>
    </location>
</feature>
<feature type="chain" id="PRO_5045161279" description="Metal transporter" evidence="6">
    <location>
        <begin position="27"/>
        <end position="708"/>
    </location>
</feature>
<feature type="compositionally biased region" description="Polar residues" evidence="5">
    <location>
        <begin position="699"/>
        <end position="708"/>
    </location>
</feature>
<feature type="region of interest" description="Disordered" evidence="5">
    <location>
        <begin position="530"/>
        <end position="562"/>
    </location>
</feature>
<keyword evidence="1" id="KW-0813">Transport</keyword>
<feature type="compositionally biased region" description="Basic and acidic residues" evidence="5">
    <location>
        <begin position="689"/>
        <end position="698"/>
    </location>
</feature>
<reference evidence="8 9" key="1">
    <citation type="journal article" date="2022" name="Gigascience">
        <title>A chromosome-level genome assembly and annotation of the desert horned lizard, Phrynosoma platyrhinos, provides insight into chromosomal rearrangements among reptiles.</title>
        <authorList>
            <person name="Koochekian N."/>
            <person name="Ascanio A."/>
            <person name="Farleigh K."/>
            <person name="Card D.C."/>
            <person name="Schield D.R."/>
            <person name="Castoe T.A."/>
            <person name="Jezkova T."/>
        </authorList>
    </citation>
    <scope>NUCLEOTIDE SEQUENCE [LARGE SCALE GENOMIC DNA]</scope>
    <source>
        <strain evidence="8">NK-2021</strain>
    </source>
</reference>
<dbReference type="Gene3D" id="3.10.580.10">
    <property type="entry name" value="CBS-domain"/>
    <property type="match status" value="1"/>
</dbReference>
<protein>
    <recommendedName>
        <fullName evidence="4">Metal transporter</fullName>
    </recommendedName>
</protein>
<keyword evidence="3" id="KW-1133">Transmembrane helix</keyword>
<feature type="region of interest" description="Disordered" evidence="5">
    <location>
        <begin position="627"/>
        <end position="648"/>
    </location>
</feature>
<evidence type="ECO:0000313" key="8">
    <source>
        <dbReference type="EMBL" id="KAH0623844.1"/>
    </source>
</evidence>
<evidence type="ECO:0000256" key="5">
    <source>
        <dbReference type="SAM" id="MobiDB-lite"/>
    </source>
</evidence>
<feature type="region of interest" description="Disordered" evidence="5">
    <location>
        <begin position="686"/>
        <end position="708"/>
    </location>
</feature>
<evidence type="ECO:0000259" key="7">
    <source>
        <dbReference type="PROSITE" id="PS51846"/>
    </source>
</evidence>
<keyword evidence="3" id="KW-0812">Transmembrane</keyword>
<comment type="similarity">
    <text evidence="4">Belongs to the ACDP family.</text>
</comment>
<evidence type="ECO:0000256" key="3">
    <source>
        <dbReference type="PROSITE-ProRule" id="PRU01193"/>
    </source>
</evidence>
<comment type="subcellular location">
    <subcellularLocation>
        <location evidence="4">Cell membrane</location>
        <topology evidence="4">Multi-pass membrane protein</topology>
    </subcellularLocation>
</comment>
<evidence type="ECO:0000256" key="6">
    <source>
        <dbReference type="SAM" id="SignalP"/>
    </source>
</evidence>
<feature type="compositionally biased region" description="Polar residues" evidence="5">
    <location>
        <begin position="487"/>
        <end position="498"/>
    </location>
</feature>
<feature type="compositionally biased region" description="Polar residues" evidence="5">
    <location>
        <begin position="530"/>
        <end position="539"/>
    </location>
</feature>
<organism evidence="8 9">
    <name type="scientific">Phrynosoma platyrhinos</name>
    <name type="common">Desert horned lizard</name>
    <dbReference type="NCBI Taxonomy" id="52577"/>
    <lineage>
        <taxon>Eukaryota</taxon>
        <taxon>Metazoa</taxon>
        <taxon>Chordata</taxon>
        <taxon>Craniata</taxon>
        <taxon>Vertebrata</taxon>
        <taxon>Euteleostomi</taxon>
        <taxon>Lepidosauria</taxon>
        <taxon>Squamata</taxon>
        <taxon>Bifurcata</taxon>
        <taxon>Unidentata</taxon>
        <taxon>Episquamata</taxon>
        <taxon>Toxicofera</taxon>
        <taxon>Iguania</taxon>
        <taxon>Phrynosomatidae</taxon>
        <taxon>Phrynosomatinae</taxon>
        <taxon>Phrynosoma</taxon>
    </lineage>
</organism>
<sequence length="708" mass="77174">MVAASGSGAVLLLFFSLSPPRPPGGAAWLLGLRPEDTSPGRVWLERGALRAAEGSRFLLRLYFQPGPEESGNSSRGGRQPSQRRVVFVEEPAQAERCPERSAWASEVEVLGPLLPGGSPGSALAEVRVREPRKGEAGAGAGAGAGGRRFGLCAWDGRAWQLHGGGGFVLQVEPGSGPGSSGSGQGWASGLVPLPSSAWLRGLGALALLGLSALFSGLRLAVLSLDPMELRVLRNSGSAAEREQARKISDRPYLTRCALQAPLTLLCFALATWKSLRLTDVVQGKSHLAIVQRVNNEGEGDPFYEVMGIVTLEDVIEEIIKSEILDETDLYTDNRKKERAPHRGRKPHDFSIFQLSDSEMRVKISPQLLLATHQVEPFKMPYLSDKILLRLLKHPNVIQEMKFDQKNKRAPEHYLYQRNRPVDYFVLILQGRVEVEVGKEGLRFENGAFTYYGVPAIMAVVCAVNQSPSRCSGLNRSESPIRERNDYGGSSTQLHSSSNNNIYTPDYSVHILCDVQFVKITRQQYQNALAASRMDSSPQTPDIEAFNDGDSTKAPTVRGTPLTPKDDPALLLQEQSSIVVSQSDGHLKSPTDSVFLHMAGIPQIQEELPGSTETKTQEKNEGCMVRLEPEGSNRDMEFTTSPSGPEEPLGKKLLRTLTMLVLEAEHHPPAAAPNPIIVLLDIAGGRRRKPSADSEKSSDDNTTFTSLIT</sequence>
<feature type="region of interest" description="Disordered" evidence="5">
    <location>
        <begin position="467"/>
        <end position="498"/>
    </location>
</feature>
<dbReference type="InterPro" id="IPR002550">
    <property type="entry name" value="CNNM"/>
</dbReference>
<keyword evidence="2" id="KW-0129">CBS domain</keyword>
<keyword evidence="3" id="KW-0472">Membrane</keyword>
<dbReference type="PANTHER" id="PTHR12064">
    <property type="entry name" value="METAL TRANSPORTER CNNM"/>
    <property type="match status" value="1"/>
</dbReference>
<evidence type="ECO:0000256" key="4">
    <source>
        <dbReference type="RuleBase" id="RU369091"/>
    </source>
</evidence>
<dbReference type="InterPro" id="IPR057492">
    <property type="entry name" value="Ig_CNNM1/2/4_N"/>
</dbReference>
<proteinExistence type="inferred from homology"/>
<dbReference type="Proteomes" id="UP000826234">
    <property type="component" value="Unassembled WGS sequence"/>
</dbReference>
<keyword evidence="9" id="KW-1185">Reference proteome</keyword>
<evidence type="ECO:0000256" key="2">
    <source>
        <dbReference type="ARBA" id="ARBA00023122"/>
    </source>
</evidence>
<dbReference type="Pfam" id="PF25562">
    <property type="entry name" value="CNBH_CNNM2_C"/>
    <property type="match status" value="1"/>
</dbReference>
<name>A0ABQ7T2I2_PHRPL</name>
<evidence type="ECO:0000256" key="1">
    <source>
        <dbReference type="ARBA" id="ARBA00022448"/>
    </source>
</evidence>
<keyword evidence="6" id="KW-0732">Signal</keyword>
<evidence type="ECO:0000313" key="9">
    <source>
        <dbReference type="Proteomes" id="UP000826234"/>
    </source>
</evidence>
<dbReference type="InterPro" id="IPR045095">
    <property type="entry name" value="ACDP"/>
</dbReference>
<dbReference type="InterPro" id="IPR046342">
    <property type="entry name" value="CBS_dom_sf"/>
</dbReference>
<feature type="compositionally biased region" description="Polar residues" evidence="5">
    <location>
        <begin position="467"/>
        <end position="477"/>
    </location>
</feature>
<dbReference type="EMBL" id="JAIPUX010001880">
    <property type="protein sequence ID" value="KAH0623844.1"/>
    <property type="molecule type" value="Genomic_DNA"/>
</dbReference>
<dbReference type="Pfam" id="PF25511">
    <property type="entry name" value="Ig_CNNM4_N"/>
    <property type="match status" value="1"/>
</dbReference>
<feature type="signal peptide" evidence="6">
    <location>
        <begin position="1"/>
        <end position="26"/>
    </location>
</feature>
<dbReference type="PANTHER" id="PTHR12064:SF28">
    <property type="entry name" value="METAL TRANSPORTER CNNM1"/>
    <property type="match status" value="1"/>
</dbReference>
<comment type="function">
    <text evidence="4">Metal transporter.</text>
</comment>
<accession>A0ABQ7T2I2</accession>